<dbReference type="SMART" id="SM01244">
    <property type="entry name" value="IRS"/>
    <property type="match status" value="1"/>
</dbReference>
<dbReference type="PROSITE" id="PS50003">
    <property type="entry name" value="PH_DOMAIN"/>
    <property type="match status" value="1"/>
</dbReference>
<feature type="region of interest" description="Disordered" evidence="1">
    <location>
        <begin position="263"/>
        <end position="282"/>
    </location>
</feature>
<dbReference type="EMBL" id="JAZDUA010000211">
    <property type="protein sequence ID" value="KAK7864105.1"/>
    <property type="molecule type" value="Genomic_DNA"/>
</dbReference>
<feature type="domain" description="IRS-type PTB" evidence="3">
    <location>
        <begin position="137"/>
        <end position="242"/>
    </location>
</feature>
<dbReference type="Proteomes" id="UP001378592">
    <property type="component" value="Unassembled WGS sequence"/>
</dbReference>
<dbReference type="InterPro" id="IPR050996">
    <property type="entry name" value="Docking_Protein_DOK"/>
</dbReference>
<name>A0AAN9Z716_9ORTH</name>
<dbReference type="Pfam" id="PF00169">
    <property type="entry name" value="PH"/>
    <property type="match status" value="1"/>
</dbReference>
<dbReference type="SUPFAM" id="SSF50729">
    <property type="entry name" value="PH domain-like"/>
    <property type="match status" value="2"/>
</dbReference>
<evidence type="ECO:0000256" key="1">
    <source>
        <dbReference type="SAM" id="MobiDB-lite"/>
    </source>
</evidence>
<dbReference type="InterPro" id="IPR002404">
    <property type="entry name" value="IRS_PTB"/>
</dbReference>
<evidence type="ECO:0000259" key="2">
    <source>
        <dbReference type="PROSITE" id="PS50003"/>
    </source>
</evidence>
<reference evidence="4 5" key="1">
    <citation type="submission" date="2024-03" db="EMBL/GenBank/DDBJ databases">
        <title>The genome assembly and annotation of the cricket Gryllus longicercus Weissman &amp; Gray.</title>
        <authorList>
            <person name="Szrajer S."/>
            <person name="Gray D."/>
            <person name="Ylla G."/>
        </authorList>
    </citation>
    <scope>NUCLEOTIDE SEQUENCE [LARGE SCALE GENOMIC DNA]</scope>
    <source>
        <strain evidence="4">DAG 2021-001</strain>
        <tissue evidence="4">Whole body minus gut</tissue>
    </source>
</reference>
<dbReference type="GO" id="GO:0043410">
    <property type="term" value="P:positive regulation of MAPK cascade"/>
    <property type="evidence" value="ECO:0007669"/>
    <property type="project" value="TreeGrafter"/>
</dbReference>
<dbReference type="InterPro" id="IPR011993">
    <property type="entry name" value="PH-like_dom_sf"/>
</dbReference>
<dbReference type="SMART" id="SM00233">
    <property type="entry name" value="PH"/>
    <property type="match status" value="1"/>
</dbReference>
<evidence type="ECO:0008006" key="6">
    <source>
        <dbReference type="Google" id="ProtNLM"/>
    </source>
</evidence>
<dbReference type="Pfam" id="PF02174">
    <property type="entry name" value="IRS"/>
    <property type="match status" value="1"/>
</dbReference>
<evidence type="ECO:0000313" key="4">
    <source>
        <dbReference type="EMBL" id="KAK7864105.1"/>
    </source>
</evidence>
<feature type="region of interest" description="Disordered" evidence="1">
    <location>
        <begin position="298"/>
        <end position="319"/>
    </location>
</feature>
<dbReference type="Gene3D" id="2.30.29.30">
    <property type="entry name" value="Pleckstrin-homology domain (PH domain)/Phosphotyrosine-binding domain (PTB)"/>
    <property type="match status" value="2"/>
</dbReference>
<dbReference type="GO" id="GO:0007265">
    <property type="term" value="P:Ras protein signal transduction"/>
    <property type="evidence" value="ECO:0007669"/>
    <property type="project" value="TreeGrafter"/>
</dbReference>
<dbReference type="AlphaFoldDB" id="A0AAN9Z716"/>
<feature type="domain" description="PH" evidence="2">
    <location>
        <begin position="9"/>
        <end position="117"/>
    </location>
</feature>
<dbReference type="InterPro" id="IPR001849">
    <property type="entry name" value="PH_domain"/>
</dbReference>
<protein>
    <recommendedName>
        <fullName evidence="6">Insulin receptor substrate 1</fullName>
    </recommendedName>
</protein>
<dbReference type="SMART" id="SM00310">
    <property type="entry name" value="PTBI"/>
    <property type="match status" value="1"/>
</dbReference>
<keyword evidence="5" id="KW-1185">Reference proteome</keyword>
<dbReference type="PROSITE" id="PS51064">
    <property type="entry name" value="IRS_PTB"/>
    <property type="match status" value="1"/>
</dbReference>
<comment type="caution">
    <text evidence="4">The sequence shown here is derived from an EMBL/GenBank/DDBJ whole genome shotgun (WGS) entry which is preliminary data.</text>
</comment>
<dbReference type="PANTHER" id="PTHR21258:SF62">
    <property type="entry name" value="INSULIN RECEPTOR SUBSTRATE 1"/>
    <property type="match status" value="1"/>
</dbReference>
<dbReference type="PANTHER" id="PTHR21258">
    <property type="entry name" value="DOCKING PROTEIN RELATED"/>
    <property type="match status" value="1"/>
</dbReference>
<dbReference type="GO" id="GO:0005737">
    <property type="term" value="C:cytoplasm"/>
    <property type="evidence" value="ECO:0007669"/>
    <property type="project" value="TreeGrafter"/>
</dbReference>
<evidence type="ECO:0000259" key="3">
    <source>
        <dbReference type="PROSITE" id="PS51064"/>
    </source>
</evidence>
<sequence length="564" mass="63044">MPLIMETETPFKEGYLLFPPHGVLGHLKKSWHKRYCQLFKSSKHGIERLEVFDSEDDLWKTSTVRIITLENCIKITQDVHKHPNVFTIITKTSIHHFGTQTEKELTDWITAFQSIAFKDNISKHTIEEDNELYCSSADGVFTVKLVPSEASIRCNLEPVNYVLIIASSSIQLRSCNDHRLLCTWPFRYIRRYGYREGKFTFEAGRKCDTGEGTFHLEHSNQQDIFRCMSTKMKHMRKLLSGETAQSPVIVCGDNQFQAALSMEARSRSPLPPSPTSATSYGDLTSVSLSQSSKLSAADSSTVISAPVPPKPKPVKPPRKSLILAQSGKSEDSLIDGSGFGKMKIVPSSENCVLPLSNASVLTCNSSIFPSSSYSVLEGNSSGFDGYDKVEVRREAWRTMGVVDVSHSERPYLESDIEEDGLESILKHSGGHSHNDDSFLKNQGSKILLPQMSHKSDASENYDTLQHFGSTSRLNNNPGYRHIPSIFPVTSGSTEVLSQPPSTQSNYEDVVNSMQACRMADDSHYGYGMIRKKSHPNENDNESVGPNHKVYNELEYAIVQKQKKV</sequence>
<organism evidence="4 5">
    <name type="scientific">Gryllus longicercus</name>
    <dbReference type="NCBI Taxonomy" id="2509291"/>
    <lineage>
        <taxon>Eukaryota</taxon>
        <taxon>Metazoa</taxon>
        <taxon>Ecdysozoa</taxon>
        <taxon>Arthropoda</taxon>
        <taxon>Hexapoda</taxon>
        <taxon>Insecta</taxon>
        <taxon>Pterygota</taxon>
        <taxon>Neoptera</taxon>
        <taxon>Polyneoptera</taxon>
        <taxon>Orthoptera</taxon>
        <taxon>Ensifera</taxon>
        <taxon>Gryllidea</taxon>
        <taxon>Grylloidea</taxon>
        <taxon>Gryllidae</taxon>
        <taxon>Gryllinae</taxon>
        <taxon>Gryllus</taxon>
    </lineage>
</organism>
<proteinExistence type="predicted"/>
<dbReference type="GO" id="GO:0007169">
    <property type="term" value="P:cell surface receptor protein tyrosine kinase signaling pathway"/>
    <property type="evidence" value="ECO:0007669"/>
    <property type="project" value="TreeGrafter"/>
</dbReference>
<accession>A0AAN9Z716</accession>
<gene>
    <name evidence="4" type="ORF">R5R35_002747</name>
</gene>
<evidence type="ECO:0000313" key="5">
    <source>
        <dbReference type="Proteomes" id="UP001378592"/>
    </source>
</evidence>